<dbReference type="InterPro" id="IPR050090">
    <property type="entry name" value="Tyrosine_recombinase_XerCD"/>
</dbReference>
<evidence type="ECO:0000256" key="1">
    <source>
        <dbReference type="ARBA" id="ARBA00022908"/>
    </source>
</evidence>
<dbReference type="EMBL" id="QPJC01000004">
    <property type="protein sequence ID" value="RCW44688.1"/>
    <property type="molecule type" value="Genomic_DNA"/>
</dbReference>
<name>A0A368VVL1_9ACTN</name>
<protein>
    <submittedName>
        <fullName evidence="7">Site-specific recombinase XerD</fullName>
    </submittedName>
</protein>
<proteinExistence type="predicted"/>
<dbReference type="GO" id="GO:0015074">
    <property type="term" value="P:DNA integration"/>
    <property type="evidence" value="ECO:0007669"/>
    <property type="project" value="UniProtKB-KW"/>
</dbReference>
<dbReference type="PROSITE" id="PS51898">
    <property type="entry name" value="TYR_RECOMBINASE"/>
    <property type="match status" value="1"/>
</dbReference>
<dbReference type="GO" id="GO:0003677">
    <property type="term" value="F:DNA binding"/>
    <property type="evidence" value="ECO:0007669"/>
    <property type="project" value="UniProtKB-UniRule"/>
</dbReference>
<dbReference type="InterPro" id="IPR002104">
    <property type="entry name" value="Integrase_catalytic"/>
</dbReference>
<dbReference type="PANTHER" id="PTHR30349:SF91">
    <property type="entry name" value="INTA PROTEIN"/>
    <property type="match status" value="1"/>
</dbReference>
<dbReference type="Pfam" id="PF00589">
    <property type="entry name" value="Phage_integrase"/>
    <property type="match status" value="1"/>
</dbReference>
<evidence type="ECO:0000256" key="3">
    <source>
        <dbReference type="ARBA" id="ARBA00023172"/>
    </source>
</evidence>
<evidence type="ECO:0000313" key="7">
    <source>
        <dbReference type="EMBL" id="RCW44688.1"/>
    </source>
</evidence>
<evidence type="ECO:0000313" key="8">
    <source>
        <dbReference type="Proteomes" id="UP000253495"/>
    </source>
</evidence>
<evidence type="ECO:0000256" key="4">
    <source>
        <dbReference type="PROSITE-ProRule" id="PRU01248"/>
    </source>
</evidence>
<keyword evidence="1" id="KW-0229">DNA integration</keyword>
<accession>A0A368VVL1</accession>
<dbReference type="SUPFAM" id="SSF56349">
    <property type="entry name" value="DNA breaking-rejoining enzymes"/>
    <property type="match status" value="1"/>
</dbReference>
<organism evidence="7 8">
    <name type="scientific">Halopolyspora algeriensis</name>
    <dbReference type="NCBI Taxonomy" id="1500506"/>
    <lineage>
        <taxon>Bacteria</taxon>
        <taxon>Bacillati</taxon>
        <taxon>Actinomycetota</taxon>
        <taxon>Actinomycetes</taxon>
        <taxon>Actinomycetes incertae sedis</taxon>
        <taxon>Halopolyspora</taxon>
    </lineage>
</organism>
<evidence type="ECO:0000259" key="6">
    <source>
        <dbReference type="PROSITE" id="PS51900"/>
    </source>
</evidence>
<feature type="domain" description="Core-binding (CB)" evidence="6">
    <location>
        <begin position="68"/>
        <end position="157"/>
    </location>
</feature>
<dbReference type="Gene3D" id="1.10.443.10">
    <property type="entry name" value="Intergrase catalytic core"/>
    <property type="match status" value="1"/>
</dbReference>
<sequence length="387" mass="44268">MPRKQANGMGTIVQRKDGRYHAAVYVYTPTGERVRKYVYGKTWQEVHDKRIELLDNNRKGIPSVTSSMKLTDYLDYWLREVARHELRTKTFSDYEALASHYIRPHLGAKRLNALGVGDVRTFLRKVSTQPGRKGRKLSPRTVQYIHAVLRSALQHAVREELIGRNVAKLVSAPSSEEHEVAPMEPRHARRLIEHAQQHWLCALWLVYLATGLRRGEALGLAWSDVNLATGELRVRRTVQRVKGDIVFGEPKTARSRRTLHLPEICVHALKQHRETVAERSLPAQRNPHPHQPADLIFVTRTDRVIDPRSVNRAFGTLLKQAGLEHVRVHDLRHTCATFLKMQGATDREVMEQLGHSSIGVTMNIYAHVLDDTKREMSTRMNQFLGGD</sequence>
<keyword evidence="3" id="KW-0233">DNA recombination</keyword>
<dbReference type="CDD" id="cd01189">
    <property type="entry name" value="INT_ICEBs1_C_like"/>
    <property type="match status" value="1"/>
</dbReference>
<dbReference type="OrthoDB" id="3175606at2"/>
<dbReference type="InterPro" id="IPR011010">
    <property type="entry name" value="DNA_brk_join_enz"/>
</dbReference>
<dbReference type="GO" id="GO:0006310">
    <property type="term" value="P:DNA recombination"/>
    <property type="evidence" value="ECO:0007669"/>
    <property type="project" value="UniProtKB-KW"/>
</dbReference>
<dbReference type="AlphaFoldDB" id="A0A368VVL1"/>
<keyword evidence="2 4" id="KW-0238">DNA-binding</keyword>
<dbReference type="InterPro" id="IPR004107">
    <property type="entry name" value="Integrase_SAM-like_N"/>
</dbReference>
<keyword evidence="8" id="KW-1185">Reference proteome</keyword>
<dbReference type="PROSITE" id="PS51900">
    <property type="entry name" value="CB"/>
    <property type="match status" value="1"/>
</dbReference>
<comment type="caution">
    <text evidence="7">The sequence shown here is derived from an EMBL/GenBank/DDBJ whole genome shotgun (WGS) entry which is preliminary data.</text>
</comment>
<dbReference type="RefSeq" id="WP_114452795.1">
    <property type="nucleotide sequence ID" value="NZ_QPJC01000004.1"/>
</dbReference>
<evidence type="ECO:0000259" key="5">
    <source>
        <dbReference type="PROSITE" id="PS51898"/>
    </source>
</evidence>
<gene>
    <name evidence="7" type="ORF">DFQ14_104278</name>
</gene>
<reference evidence="7 8" key="1">
    <citation type="submission" date="2018-07" db="EMBL/GenBank/DDBJ databases">
        <title>Genomic Encyclopedia of Type Strains, Phase III (KMG-III): the genomes of soil and plant-associated and newly described type strains.</title>
        <authorList>
            <person name="Whitman W."/>
        </authorList>
    </citation>
    <scope>NUCLEOTIDE SEQUENCE [LARGE SCALE GENOMIC DNA]</scope>
    <source>
        <strain evidence="7 8">CECT 8575</strain>
    </source>
</reference>
<evidence type="ECO:0000256" key="2">
    <source>
        <dbReference type="ARBA" id="ARBA00023125"/>
    </source>
</evidence>
<dbReference type="InterPro" id="IPR013762">
    <property type="entry name" value="Integrase-like_cat_sf"/>
</dbReference>
<dbReference type="Gene3D" id="1.10.150.130">
    <property type="match status" value="1"/>
</dbReference>
<feature type="domain" description="Tyr recombinase" evidence="5">
    <location>
        <begin position="178"/>
        <end position="378"/>
    </location>
</feature>
<dbReference type="InterPro" id="IPR044068">
    <property type="entry name" value="CB"/>
</dbReference>
<dbReference type="Proteomes" id="UP000253495">
    <property type="component" value="Unassembled WGS sequence"/>
</dbReference>
<dbReference type="PANTHER" id="PTHR30349">
    <property type="entry name" value="PHAGE INTEGRASE-RELATED"/>
    <property type="match status" value="1"/>
</dbReference>
<dbReference type="InterPro" id="IPR010998">
    <property type="entry name" value="Integrase_recombinase_N"/>
</dbReference>
<dbReference type="Pfam" id="PF14659">
    <property type="entry name" value="Phage_int_SAM_3"/>
    <property type="match status" value="1"/>
</dbReference>